<feature type="compositionally biased region" description="Pro residues" evidence="4">
    <location>
        <begin position="1"/>
        <end position="13"/>
    </location>
</feature>
<dbReference type="Gene3D" id="3.30.70.920">
    <property type="match status" value="2"/>
</dbReference>
<evidence type="ECO:0000256" key="2">
    <source>
        <dbReference type="ARBA" id="ARBA00023125"/>
    </source>
</evidence>
<keyword evidence="3" id="KW-0804">Transcription</keyword>
<evidence type="ECO:0000259" key="5">
    <source>
        <dbReference type="PROSITE" id="PS50956"/>
    </source>
</evidence>
<dbReference type="Proteomes" id="UP001500124">
    <property type="component" value="Unassembled WGS sequence"/>
</dbReference>
<dbReference type="EMBL" id="BAABKC010000037">
    <property type="protein sequence ID" value="GAA5053000.1"/>
    <property type="molecule type" value="Genomic_DNA"/>
</dbReference>
<proteinExistence type="predicted"/>
<keyword evidence="1" id="KW-0805">Transcription regulation</keyword>
<gene>
    <name evidence="6" type="ORF">GCM10023336_22810</name>
</gene>
<accession>A0ABP9KB36</accession>
<feature type="domain" description="HTH asnC-type" evidence="5">
    <location>
        <begin position="228"/>
        <end position="284"/>
    </location>
</feature>
<keyword evidence="2" id="KW-0238">DNA-binding</keyword>
<dbReference type="PRINTS" id="PR00033">
    <property type="entry name" value="HTHASNC"/>
</dbReference>
<dbReference type="PANTHER" id="PTHR30154">
    <property type="entry name" value="LEUCINE-RESPONSIVE REGULATORY PROTEIN"/>
    <property type="match status" value="1"/>
</dbReference>
<sequence>MPPIDPATAPPADAPVRSPADAPVHSSADTPVRSPVASGAVSVPPGGAVAEVAELTETDLALVEALQLHPRAPWSRIGTVIGIDATTAARRWRRLTGSGTAWMTAYPTHRASVVGYVDLACAPAAVEPLTRRLLSWGPVFSIERTTGDHQLFLGVAARDLPALDDFATRRLGSLSGVRAVRLSVCTAVHREGSGWLVHTLNERQRADLREAERPGRRRPATGPYADGDRRLLLALGADARRGHAELARECGLSETTVRRRLRRMIDGGEIHFRCDLTQRLAGWPVVATFRVAVPGPGAETVAKALAGLPETRLCSSVTGTDNLLLSVWLRSAGDCVALEERILRRHPGLRIGERSITLHTAKRMGRLLDREGRARAHVSMTAAADGEADDEYGAPF</sequence>
<evidence type="ECO:0000313" key="6">
    <source>
        <dbReference type="EMBL" id="GAA5053000.1"/>
    </source>
</evidence>
<dbReference type="PROSITE" id="PS50956">
    <property type="entry name" value="HTH_ASNC_2"/>
    <property type="match status" value="1"/>
</dbReference>
<dbReference type="InterPro" id="IPR011008">
    <property type="entry name" value="Dimeric_a/b-barrel"/>
</dbReference>
<dbReference type="InterPro" id="IPR019887">
    <property type="entry name" value="Tscrpt_reg_AsnC/Lrp_C"/>
</dbReference>
<evidence type="ECO:0000313" key="7">
    <source>
        <dbReference type="Proteomes" id="UP001500124"/>
    </source>
</evidence>
<evidence type="ECO:0000256" key="3">
    <source>
        <dbReference type="ARBA" id="ARBA00023163"/>
    </source>
</evidence>
<dbReference type="Pfam" id="PF01037">
    <property type="entry name" value="AsnC_trans_reg"/>
    <property type="match status" value="2"/>
</dbReference>
<evidence type="ECO:0000256" key="1">
    <source>
        <dbReference type="ARBA" id="ARBA00023015"/>
    </source>
</evidence>
<reference evidence="7" key="1">
    <citation type="journal article" date="2019" name="Int. J. Syst. Evol. Microbiol.">
        <title>The Global Catalogue of Microorganisms (GCM) 10K type strain sequencing project: providing services to taxonomists for standard genome sequencing and annotation.</title>
        <authorList>
            <consortium name="The Broad Institute Genomics Platform"/>
            <consortium name="The Broad Institute Genome Sequencing Center for Infectious Disease"/>
            <person name="Wu L."/>
            <person name="Ma J."/>
        </authorList>
    </citation>
    <scope>NUCLEOTIDE SEQUENCE [LARGE SCALE GENOMIC DNA]</scope>
    <source>
        <strain evidence="7">JCM 18410</strain>
    </source>
</reference>
<dbReference type="InterPro" id="IPR036388">
    <property type="entry name" value="WH-like_DNA-bd_sf"/>
</dbReference>
<dbReference type="Gene3D" id="1.10.10.10">
    <property type="entry name" value="Winged helix-like DNA-binding domain superfamily/Winged helix DNA-binding domain"/>
    <property type="match status" value="2"/>
</dbReference>
<comment type="caution">
    <text evidence="6">The sequence shown here is derived from an EMBL/GenBank/DDBJ whole genome shotgun (WGS) entry which is preliminary data.</text>
</comment>
<protein>
    <submittedName>
        <fullName evidence="6">Lrp/AsnC family transcriptional regulator</fullName>
    </submittedName>
</protein>
<dbReference type="SUPFAM" id="SSF54909">
    <property type="entry name" value="Dimeric alpha+beta barrel"/>
    <property type="match status" value="2"/>
</dbReference>
<dbReference type="PANTHER" id="PTHR30154:SF34">
    <property type="entry name" value="TRANSCRIPTIONAL REGULATOR AZLB"/>
    <property type="match status" value="1"/>
</dbReference>
<dbReference type="SUPFAM" id="SSF46785">
    <property type="entry name" value="Winged helix' DNA-binding domain"/>
    <property type="match status" value="1"/>
</dbReference>
<dbReference type="InterPro" id="IPR000485">
    <property type="entry name" value="AsnC-type_HTH_dom"/>
</dbReference>
<organism evidence="6 7">
    <name type="scientific">Streptomyces similanensis</name>
    <dbReference type="NCBI Taxonomy" id="1274988"/>
    <lineage>
        <taxon>Bacteria</taxon>
        <taxon>Bacillati</taxon>
        <taxon>Actinomycetota</taxon>
        <taxon>Actinomycetes</taxon>
        <taxon>Kitasatosporales</taxon>
        <taxon>Streptomycetaceae</taxon>
        <taxon>Streptomyces</taxon>
    </lineage>
</organism>
<evidence type="ECO:0000256" key="4">
    <source>
        <dbReference type="SAM" id="MobiDB-lite"/>
    </source>
</evidence>
<dbReference type="Pfam" id="PF13404">
    <property type="entry name" value="HTH_AsnC-type"/>
    <property type="match status" value="2"/>
</dbReference>
<dbReference type="InterPro" id="IPR036390">
    <property type="entry name" value="WH_DNA-bd_sf"/>
</dbReference>
<name>A0ABP9KB36_9ACTN</name>
<dbReference type="SMART" id="SM00344">
    <property type="entry name" value="HTH_ASNC"/>
    <property type="match status" value="1"/>
</dbReference>
<keyword evidence="7" id="KW-1185">Reference proteome</keyword>
<dbReference type="InterPro" id="IPR019888">
    <property type="entry name" value="Tscrpt_reg_AsnC-like"/>
</dbReference>
<feature type="region of interest" description="Disordered" evidence="4">
    <location>
        <begin position="1"/>
        <end position="43"/>
    </location>
</feature>